<keyword evidence="1" id="KW-0732">Signal</keyword>
<dbReference type="EMBL" id="JBHRSZ010000004">
    <property type="protein sequence ID" value="MFC3151661.1"/>
    <property type="molecule type" value="Genomic_DNA"/>
</dbReference>
<feature type="signal peptide" evidence="1">
    <location>
        <begin position="1"/>
        <end position="18"/>
    </location>
</feature>
<accession>A0ABV7HJH7</accession>
<protein>
    <recommendedName>
        <fullName evidence="4">Lipoprotein</fullName>
    </recommendedName>
</protein>
<sequence length="238" mass="25997">MLRIALLTLVVSVLTACGGGGGGGGGSTPSLGGSENNNKSAAGIWDNQDQGADYLLAALIDERSHAMFYVINAPLMLQCPLTIDGTKFSCEPTPDYSVTGTITEKERLTVTIKYQGNTQYNLEVLYNELSDDKISLSDFYSTWQSILGAYTETITIDNDGYFTGSDTDGCIISGNIDYNSPKVNVQSFLLRYRNCDREGFYYGKGVYIENLNSPSGPAAWRIFASSSEYILDAYYIEQ</sequence>
<dbReference type="PROSITE" id="PS51257">
    <property type="entry name" value="PROKAR_LIPOPROTEIN"/>
    <property type="match status" value="1"/>
</dbReference>
<comment type="caution">
    <text evidence="2">The sequence shown here is derived from an EMBL/GenBank/DDBJ whole genome shotgun (WGS) entry which is preliminary data.</text>
</comment>
<dbReference type="Proteomes" id="UP001595476">
    <property type="component" value="Unassembled WGS sequence"/>
</dbReference>
<proteinExistence type="predicted"/>
<name>A0ABV7HJH7_9GAMM</name>
<evidence type="ECO:0000313" key="2">
    <source>
        <dbReference type="EMBL" id="MFC3151661.1"/>
    </source>
</evidence>
<keyword evidence="3" id="KW-1185">Reference proteome</keyword>
<reference evidence="3" key="1">
    <citation type="journal article" date="2019" name="Int. J. Syst. Evol. Microbiol.">
        <title>The Global Catalogue of Microorganisms (GCM) 10K type strain sequencing project: providing services to taxonomists for standard genome sequencing and annotation.</title>
        <authorList>
            <consortium name="The Broad Institute Genomics Platform"/>
            <consortium name="The Broad Institute Genome Sequencing Center for Infectious Disease"/>
            <person name="Wu L."/>
            <person name="Ma J."/>
        </authorList>
    </citation>
    <scope>NUCLEOTIDE SEQUENCE [LARGE SCALE GENOMIC DNA]</scope>
    <source>
        <strain evidence="3">KCTC 52438</strain>
    </source>
</reference>
<evidence type="ECO:0008006" key="4">
    <source>
        <dbReference type="Google" id="ProtNLM"/>
    </source>
</evidence>
<organism evidence="2 3">
    <name type="scientific">Litoribrevibacter euphylliae</name>
    <dbReference type="NCBI Taxonomy" id="1834034"/>
    <lineage>
        <taxon>Bacteria</taxon>
        <taxon>Pseudomonadati</taxon>
        <taxon>Pseudomonadota</taxon>
        <taxon>Gammaproteobacteria</taxon>
        <taxon>Oceanospirillales</taxon>
        <taxon>Oceanospirillaceae</taxon>
        <taxon>Litoribrevibacter</taxon>
    </lineage>
</organism>
<dbReference type="RefSeq" id="WP_386720845.1">
    <property type="nucleotide sequence ID" value="NZ_JBHRSZ010000004.1"/>
</dbReference>
<evidence type="ECO:0000313" key="3">
    <source>
        <dbReference type="Proteomes" id="UP001595476"/>
    </source>
</evidence>
<gene>
    <name evidence="2" type="ORF">ACFOEK_11545</name>
</gene>
<feature type="chain" id="PRO_5045652134" description="Lipoprotein" evidence="1">
    <location>
        <begin position="19"/>
        <end position="238"/>
    </location>
</feature>
<evidence type="ECO:0000256" key="1">
    <source>
        <dbReference type="SAM" id="SignalP"/>
    </source>
</evidence>